<keyword evidence="1" id="KW-0812">Transmembrane</keyword>
<feature type="transmembrane region" description="Helical" evidence="1">
    <location>
        <begin position="163"/>
        <end position="187"/>
    </location>
</feature>
<reference evidence="2" key="1">
    <citation type="submission" date="2018-05" db="EMBL/GenBank/DDBJ databases">
        <authorList>
            <person name="Lanie J.A."/>
            <person name="Ng W.-L."/>
            <person name="Kazmierczak K.M."/>
            <person name="Andrzejewski T.M."/>
            <person name="Davidsen T.M."/>
            <person name="Wayne K.J."/>
            <person name="Tettelin H."/>
            <person name="Glass J.I."/>
            <person name="Rusch D."/>
            <person name="Podicherti R."/>
            <person name="Tsui H.-C.T."/>
            <person name="Winkler M.E."/>
        </authorList>
    </citation>
    <scope>NUCLEOTIDE SEQUENCE</scope>
</reference>
<protein>
    <submittedName>
        <fullName evidence="2">Uncharacterized protein</fullName>
    </submittedName>
</protein>
<dbReference type="AlphaFoldDB" id="A0A383AGB6"/>
<gene>
    <name evidence="2" type="ORF">METZ01_LOCUS459494</name>
</gene>
<feature type="non-terminal residue" evidence="2">
    <location>
        <position position="1"/>
    </location>
</feature>
<feature type="non-terminal residue" evidence="2">
    <location>
        <position position="252"/>
    </location>
</feature>
<sequence length="252" mass="27132">FDLLNQQISTNLGDSGVQKQNVGDVTLYTMQIPQNPEIPVPLSPTLFQSGQYMVLTSTVDLAKKTLAVQKKSEPGLKGTEEFKRLANGMELTGNHLFFTSDRVANVVGNTLDKVLEMEGDDLPEAVRDFMKNSATSSFKGQLTVVKILPEGYLVNNHTTGSGLGSMLIAGSIAPVGILASMLLPALAKAKKKANTIKSVSNVKQLTSGLMGYANDHRGQLPPPNQWCDAIIREVGHTIVFTSPHDQATVDRA</sequence>
<keyword evidence="1" id="KW-1133">Transmembrane helix</keyword>
<organism evidence="2">
    <name type="scientific">marine metagenome</name>
    <dbReference type="NCBI Taxonomy" id="408172"/>
    <lineage>
        <taxon>unclassified sequences</taxon>
        <taxon>metagenomes</taxon>
        <taxon>ecological metagenomes</taxon>
    </lineage>
</organism>
<name>A0A383AGB6_9ZZZZ</name>
<evidence type="ECO:0000256" key="1">
    <source>
        <dbReference type="SAM" id="Phobius"/>
    </source>
</evidence>
<keyword evidence="1" id="KW-0472">Membrane</keyword>
<dbReference type="EMBL" id="UINC01191818">
    <property type="protein sequence ID" value="SVE06640.1"/>
    <property type="molecule type" value="Genomic_DNA"/>
</dbReference>
<evidence type="ECO:0000313" key="2">
    <source>
        <dbReference type="EMBL" id="SVE06640.1"/>
    </source>
</evidence>
<accession>A0A383AGB6</accession>
<proteinExistence type="predicted"/>